<dbReference type="Proteomes" id="UP000600247">
    <property type="component" value="Unassembled WGS sequence"/>
</dbReference>
<dbReference type="Pfam" id="PF05504">
    <property type="entry name" value="Spore_GerAC"/>
    <property type="match status" value="1"/>
</dbReference>
<organism evidence="10 11">
    <name type="scientific">Paenibacillus radicis</name>
    <name type="common">ex Gao et al. 2016</name>
    <dbReference type="NCBI Taxonomy" id="1737354"/>
    <lineage>
        <taxon>Bacteria</taxon>
        <taxon>Bacillati</taxon>
        <taxon>Bacillota</taxon>
        <taxon>Bacilli</taxon>
        <taxon>Bacillales</taxon>
        <taxon>Paenibacillaceae</taxon>
        <taxon>Paenibacillus</taxon>
    </lineage>
</organism>
<dbReference type="Pfam" id="PF25198">
    <property type="entry name" value="Spore_GerAC_N"/>
    <property type="match status" value="1"/>
</dbReference>
<dbReference type="EMBL" id="BMHY01000009">
    <property type="protein sequence ID" value="GGG79474.1"/>
    <property type="molecule type" value="Genomic_DNA"/>
</dbReference>
<keyword evidence="5" id="KW-0472">Membrane</keyword>
<evidence type="ECO:0000259" key="9">
    <source>
        <dbReference type="Pfam" id="PF25198"/>
    </source>
</evidence>
<sequence length="380" mass="43216">MSSRKFRLLGLLAMSVAVLLIGACDGSLELNEIHIVHSIAIDKGENAPIRVTAEIAKIVTGGQQPKGMQSDSFYLSHEGENAFEAARLMRNKSDRMLLWGHTSVILFSKDVMKDGLSPHIESIRRLRQFRNSTLLYMTEGKAYERLQMSAPNSMITSQVLKGLAENGKATAMTMKVSLIDVYRDYINEFRDIAIPAILQVKDSEENKRILQATGLYIFQKDHLAGTLSPGQTKAFMRASNQMSGSLEKIPCGSGQQISFENINNNSKMHVTLDSKRQPQVSFDINADLTITDMPCKEFDITPVMIHAWEDQLNLKIAEDIRKFIRYTQKRHTDLLGVGEWIHRKHPQVWKTMKEDWPEQYSRIQPKIEVHTRIDHSNFIT</sequence>
<reference evidence="10 11" key="1">
    <citation type="journal article" date="2014" name="Int. J. Syst. Evol. Microbiol.">
        <title>Complete genome sequence of Corynebacterium casei LMG S-19264T (=DSM 44701T), isolated from a smear-ripened cheese.</title>
        <authorList>
            <consortium name="US DOE Joint Genome Institute (JGI-PGF)"/>
            <person name="Walter F."/>
            <person name="Albersmeier A."/>
            <person name="Kalinowski J."/>
            <person name="Ruckert C."/>
        </authorList>
    </citation>
    <scope>NUCLEOTIDE SEQUENCE [LARGE SCALE GENOMIC DNA]</scope>
    <source>
        <strain evidence="10 11">CGMCC 1.15286</strain>
    </source>
</reference>
<proteinExistence type="inferred from homology"/>
<keyword evidence="6" id="KW-0564">Palmitate</keyword>
<keyword evidence="4" id="KW-0732">Signal</keyword>
<evidence type="ECO:0000256" key="1">
    <source>
        <dbReference type="ARBA" id="ARBA00004635"/>
    </source>
</evidence>
<keyword evidence="7" id="KW-0449">Lipoprotein</keyword>
<dbReference type="GO" id="GO:0009847">
    <property type="term" value="P:spore germination"/>
    <property type="evidence" value="ECO:0007669"/>
    <property type="project" value="InterPro"/>
</dbReference>
<comment type="subcellular location">
    <subcellularLocation>
        <location evidence="1">Membrane</location>
        <topology evidence="1">Lipid-anchor</topology>
    </subcellularLocation>
</comment>
<dbReference type="PANTHER" id="PTHR35789:SF1">
    <property type="entry name" value="SPORE GERMINATION PROTEIN B3"/>
    <property type="match status" value="1"/>
</dbReference>
<comment type="caution">
    <text evidence="10">The sequence shown here is derived from an EMBL/GenBank/DDBJ whole genome shotgun (WGS) entry which is preliminary data.</text>
</comment>
<dbReference type="InterPro" id="IPR008844">
    <property type="entry name" value="Spore_GerAC-like"/>
</dbReference>
<dbReference type="AlphaFoldDB" id="A0A917HH32"/>
<evidence type="ECO:0000313" key="10">
    <source>
        <dbReference type="EMBL" id="GGG79474.1"/>
    </source>
</evidence>
<feature type="domain" description="Spore germination protein N-terminal" evidence="9">
    <location>
        <begin position="28"/>
        <end position="197"/>
    </location>
</feature>
<keyword evidence="3" id="KW-0309">Germination</keyword>
<evidence type="ECO:0000256" key="6">
    <source>
        <dbReference type="ARBA" id="ARBA00023139"/>
    </source>
</evidence>
<dbReference type="PROSITE" id="PS51257">
    <property type="entry name" value="PROKAR_LIPOPROTEIN"/>
    <property type="match status" value="1"/>
</dbReference>
<accession>A0A917HH32</accession>
<dbReference type="PANTHER" id="PTHR35789">
    <property type="entry name" value="SPORE GERMINATION PROTEIN B3"/>
    <property type="match status" value="1"/>
</dbReference>
<evidence type="ECO:0000259" key="8">
    <source>
        <dbReference type="Pfam" id="PF05504"/>
    </source>
</evidence>
<dbReference type="InterPro" id="IPR046953">
    <property type="entry name" value="Spore_GerAC-like_C"/>
</dbReference>
<dbReference type="InterPro" id="IPR038501">
    <property type="entry name" value="Spore_GerAC_C_sf"/>
</dbReference>
<keyword evidence="11" id="KW-1185">Reference proteome</keyword>
<evidence type="ECO:0000256" key="2">
    <source>
        <dbReference type="ARBA" id="ARBA00007886"/>
    </source>
</evidence>
<dbReference type="InterPro" id="IPR057336">
    <property type="entry name" value="GerAC_N"/>
</dbReference>
<dbReference type="GO" id="GO:0016020">
    <property type="term" value="C:membrane"/>
    <property type="evidence" value="ECO:0007669"/>
    <property type="project" value="UniProtKB-SubCell"/>
</dbReference>
<protein>
    <recommendedName>
        <fullName evidence="12">Ger(X)C family spore germination protein</fullName>
    </recommendedName>
</protein>
<dbReference type="NCBIfam" id="TIGR02887">
    <property type="entry name" value="spore_ger_x_C"/>
    <property type="match status" value="1"/>
</dbReference>
<evidence type="ECO:0000256" key="4">
    <source>
        <dbReference type="ARBA" id="ARBA00022729"/>
    </source>
</evidence>
<gene>
    <name evidence="10" type="ORF">GCM10010918_40670</name>
</gene>
<evidence type="ECO:0008006" key="12">
    <source>
        <dbReference type="Google" id="ProtNLM"/>
    </source>
</evidence>
<evidence type="ECO:0000256" key="5">
    <source>
        <dbReference type="ARBA" id="ARBA00023136"/>
    </source>
</evidence>
<comment type="similarity">
    <text evidence="2">Belongs to the GerABKC lipoprotein family.</text>
</comment>
<dbReference type="Gene3D" id="3.30.300.210">
    <property type="entry name" value="Nutrient germinant receptor protein C, domain 3"/>
    <property type="match status" value="1"/>
</dbReference>
<evidence type="ECO:0000256" key="7">
    <source>
        <dbReference type="ARBA" id="ARBA00023288"/>
    </source>
</evidence>
<feature type="domain" description="Spore germination GerAC-like C-terminal" evidence="8">
    <location>
        <begin position="213"/>
        <end position="376"/>
    </location>
</feature>
<name>A0A917HH32_9BACL</name>
<evidence type="ECO:0000313" key="11">
    <source>
        <dbReference type="Proteomes" id="UP000600247"/>
    </source>
</evidence>
<evidence type="ECO:0000256" key="3">
    <source>
        <dbReference type="ARBA" id="ARBA00022544"/>
    </source>
</evidence>
<dbReference type="RefSeq" id="WP_188891039.1">
    <property type="nucleotide sequence ID" value="NZ_BMHY01000009.1"/>
</dbReference>